<feature type="transmembrane region" description="Helical" evidence="6">
    <location>
        <begin position="333"/>
        <end position="360"/>
    </location>
</feature>
<evidence type="ECO:0000259" key="8">
    <source>
        <dbReference type="Pfam" id="PF12704"/>
    </source>
</evidence>
<organism evidence="9 10">
    <name type="scientific">Thiorhodovibrio frisius</name>
    <dbReference type="NCBI Taxonomy" id="631362"/>
    <lineage>
        <taxon>Bacteria</taxon>
        <taxon>Pseudomonadati</taxon>
        <taxon>Pseudomonadota</taxon>
        <taxon>Gammaproteobacteria</taxon>
        <taxon>Chromatiales</taxon>
        <taxon>Chromatiaceae</taxon>
        <taxon>Thiorhodovibrio</taxon>
    </lineage>
</organism>
<dbReference type="eggNOG" id="COG0577">
    <property type="taxonomic scope" value="Bacteria"/>
</dbReference>
<dbReference type="HOGENOM" id="CLU_035316_1_0_6"/>
<dbReference type="Pfam" id="PF12704">
    <property type="entry name" value="MacB_PCD"/>
    <property type="match status" value="1"/>
</dbReference>
<dbReference type="EMBL" id="JH603171">
    <property type="protein sequence ID" value="EIC19360.1"/>
    <property type="molecule type" value="Genomic_DNA"/>
</dbReference>
<evidence type="ECO:0000313" key="10">
    <source>
        <dbReference type="Proteomes" id="UP000002964"/>
    </source>
</evidence>
<evidence type="ECO:0000256" key="1">
    <source>
        <dbReference type="ARBA" id="ARBA00004651"/>
    </source>
</evidence>
<keyword evidence="10" id="KW-1185">Reference proteome</keyword>
<evidence type="ECO:0000256" key="5">
    <source>
        <dbReference type="ARBA" id="ARBA00023136"/>
    </source>
</evidence>
<reference evidence="9 10" key="2">
    <citation type="submission" date="2011-11" db="EMBL/GenBank/DDBJ databases">
        <authorList>
            <consortium name="US DOE Joint Genome Institute"/>
            <person name="Lucas S."/>
            <person name="Han J."/>
            <person name="Lapidus A."/>
            <person name="Cheng J.-F."/>
            <person name="Goodwin L."/>
            <person name="Pitluck S."/>
            <person name="Peters L."/>
            <person name="Ovchinnikova G."/>
            <person name="Zhang X."/>
            <person name="Detter J.C."/>
            <person name="Han C."/>
            <person name="Tapia R."/>
            <person name="Land M."/>
            <person name="Hauser L."/>
            <person name="Kyrpides N."/>
            <person name="Ivanova N."/>
            <person name="Pagani I."/>
            <person name="Vogl K."/>
            <person name="Liu Z."/>
            <person name="Overmann J."/>
            <person name="Frigaard N.-U."/>
            <person name="Bryant D."/>
            <person name="Woyke T."/>
        </authorList>
    </citation>
    <scope>NUCLEOTIDE SEQUENCE [LARGE SCALE GENOMIC DNA]</scope>
    <source>
        <strain evidence="9 10">970</strain>
    </source>
</reference>
<evidence type="ECO:0000313" key="9">
    <source>
        <dbReference type="EMBL" id="EIC19360.1"/>
    </source>
</evidence>
<keyword evidence="3 6" id="KW-0812">Transmembrane</keyword>
<evidence type="ECO:0000256" key="3">
    <source>
        <dbReference type="ARBA" id="ARBA00022692"/>
    </source>
</evidence>
<keyword evidence="4 6" id="KW-1133">Transmembrane helix</keyword>
<protein>
    <submittedName>
        <fullName evidence="9">ABC-type antimicrobial peptide transport system, permease component</fullName>
    </submittedName>
</protein>
<dbReference type="PANTHER" id="PTHR43738">
    <property type="entry name" value="ABC TRANSPORTER, MEMBRANE PROTEIN"/>
    <property type="match status" value="1"/>
</dbReference>
<gene>
    <name evidence="9" type="ORF">Thi970DRAFT_04877</name>
</gene>
<dbReference type="InterPro" id="IPR025857">
    <property type="entry name" value="MacB_PCD"/>
</dbReference>
<dbReference type="PANTHER" id="PTHR43738:SF2">
    <property type="entry name" value="ABC TRANSPORTER PERMEASE"/>
    <property type="match status" value="1"/>
</dbReference>
<dbReference type="RefSeq" id="WP_009151589.1">
    <property type="nucleotide sequence ID" value="NZ_CP121471.1"/>
</dbReference>
<evidence type="ECO:0000259" key="7">
    <source>
        <dbReference type="Pfam" id="PF02687"/>
    </source>
</evidence>
<evidence type="ECO:0000256" key="6">
    <source>
        <dbReference type="SAM" id="Phobius"/>
    </source>
</evidence>
<dbReference type="AlphaFoldDB" id="H8Z8F5"/>
<feature type="transmembrane region" description="Helical" evidence="6">
    <location>
        <begin position="289"/>
        <end position="313"/>
    </location>
</feature>
<evidence type="ECO:0000256" key="4">
    <source>
        <dbReference type="ARBA" id="ARBA00022989"/>
    </source>
</evidence>
<evidence type="ECO:0000256" key="2">
    <source>
        <dbReference type="ARBA" id="ARBA00022475"/>
    </source>
</evidence>
<dbReference type="OrthoDB" id="9784014at2"/>
<dbReference type="InterPro" id="IPR051125">
    <property type="entry name" value="ABC-4/HrtB_transporter"/>
</dbReference>
<dbReference type="Pfam" id="PF02687">
    <property type="entry name" value="FtsX"/>
    <property type="match status" value="1"/>
</dbReference>
<feature type="domain" description="ABC3 transporter permease C-terminal" evidence="7">
    <location>
        <begin position="292"/>
        <end position="408"/>
    </location>
</feature>
<dbReference type="STRING" id="631362.Thi970DRAFT_04877"/>
<dbReference type="InterPro" id="IPR003838">
    <property type="entry name" value="ABC3_permease_C"/>
</dbReference>
<accession>H8Z8F5</accession>
<name>H8Z8F5_9GAMM</name>
<feature type="domain" description="MacB-like periplasmic core" evidence="8">
    <location>
        <begin position="19"/>
        <end position="210"/>
    </location>
</feature>
<sequence length="419" mass="44686">MPILLLAWKSLLNRRVTALLTLLSIALSVALLLGVERLRHEARTSFANTLSGTDLIVGARSGPVQLLLYAVFRIGDATNNISWQSYQDIANLPGVAWSVPLSLGDSHHGYRVLGTTAAYFTRYRYARDRALALAQGEVFADLYDAVLGAEVAAKLGYRVGDEIVVAHGAGDVSFARHDDKPFRVAGILKPTGTPVDQTVHVSLEAIEAIHVDWQAGAPVPSVSISAEQTRELDLTPKAITAALIGLKSKIATFQVQRAINNYPEEPLLAILPGVALSQLWELIGIAENALLVVSAFVVLVGLVGMLTALLTSLSERRREMAILRSVGARPWHVFALIMGEAGVLTLLGVGLGLVLLYGLLLVSQPLLQGWFGIFVGLGAPGLGEWLLLAGLVLAGGLVGSIPAYLAYRHALVDGLSIRL</sequence>
<reference evidence="10" key="1">
    <citation type="submission" date="2011-06" db="EMBL/GenBank/DDBJ databases">
        <authorList>
            <consortium name="US DOE Joint Genome Institute (JGI-PGF)"/>
            <person name="Lucas S."/>
            <person name="Han J."/>
            <person name="Lapidus A."/>
            <person name="Cheng J.-F."/>
            <person name="Goodwin L."/>
            <person name="Pitluck S."/>
            <person name="Peters L."/>
            <person name="Land M.L."/>
            <person name="Hauser L."/>
            <person name="Vogl K."/>
            <person name="Liu Z."/>
            <person name="Overmann J."/>
            <person name="Frigaard N.-U."/>
            <person name="Bryant D.A."/>
            <person name="Woyke T.J."/>
        </authorList>
    </citation>
    <scope>NUCLEOTIDE SEQUENCE [LARGE SCALE GENOMIC DNA]</scope>
    <source>
        <strain evidence="10">970</strain>
    </source>
</reference>
<proteinExistence type="predicted"/>
<feature type="transmembrane region" description="Helical" evidence="6">
    <location>
        <begin position="385"/>
        <end position="407"/>
    </location>
</feature>
<dbReference type="Proteomes" id="UP000002964">
    <property type="component" value="Unassembled WGS sequence"/>
</dbReference>
<comment type="subcellular location">
    <subcellularLocation>
        <location evidence="1">Cell membrane</location>
        <topology evidence="1">Multi-pass membrane protein</topology>
    </subcellularLocation>
</comment>
<dbReference type="GO" id="GO:0005886">
    <property type="term" value="C:plasma membrane"/>
    <property type="evidence" value="ECO:0007669"/>
    <property type="project" value="UniProtKB-SubCell"/>
</dbReference>
<keyword evidence="5 6" id="KW-0472">Membrane</keyword>
<keyword evidence="2" id="KW-1003">Cell membrane</keyword>